<dbReference type="GeneID" id="86991912"/>
<evidence type="ECO:0000313" key="4">
    <source>
        <dbReference type="Proteomes" id="UP000030856"/>
    </source>
</evidence>
<organism evidence="2 4">
    <name type="scientific">Solemya velum gill symbiont</name>
    <dbReference type="NCBI Taxonomy" id="2340"/>
    <lineage>
        <taxon>Bacteria</taxon>
        <taxon>Pseudomonadati</taxon>
        <taxon>Pseudomonadota</taxon>
        <taxon>Gammaproteobacteria</taxon>
        <taxon>sulfur-oxidizing symbionts</taxon>
    </lineage>
</organism>
<dbReference type="EMBL" id="MPNX01000010">
    <property type="protein sequence ID" value="OOY34836.1"/>
    <property type="molecule type" value="Genomic_DNA"/>
</dbReference>
<dbReference type="Gene3D" id="3.40.30.10">
    <property type="entry name" value="Glutaredoxin"/>
    <property type="match status" value="1"/>
</dbReference>
<dbReference type="RefSeq" id="WP_043117336.1">
    <property type="nucleotide sequence ID" value="NZ_JRAA01000002.1"/>
</dbReference>
<evidence type="ECO:0000313" key="2">
    <source>
        <dbReference type="EMBL" id="KHF25108.1"/>
    </source>
</evidence>
<dbReference type="Proteomes" id="UP000030856">
    <property type="component" value="Unassembled WGS sequence"/>
</dbReference>
<keyword evidence="4" id="KW-1185">Reference proteome</keyword>
<sequence>MIRCISILLAALLLLSCSNTTPYPALQMSTYEGETIELDNETPLTLLFFFSMSNPVSIGALYNLHQHVLDDEIDIIAIATQVDRPPNVAIIQRKLLIPIVIDNDDRISPTFGGMQLTPAIKLIKMGEILHSQDEPIDYEALNELIADNK</sequence>
<name>A0A0B0H4H1_SOVGS</name>
<dbReference type="PROSITE" id="PS51257">
    <property type="entry name" value="PROKAR_LIPOPROTEIN"/>
    <property type="match status" value="1"/>
</dbReference>
<protein>
    <submittedName>
        <fullName evidence="2">Uncharacterized protein</fullName>
    </submittedName>
</protein>
<dbReference type="EMBL" id="JRAA01000002">
    <property type="protein sequence ID" value="KHF25108.1"/>
    <property type="molecule type" value="Genomic_DNA"/>
</dbReference>
<accession>A0A0B0H4H1</accession>
<feature type="signal peptide" evidence="1">
    <location>
        <begin position="1"/>
        <end position="25"/>
    </location>
</feature>
<gene>
    <name evidence="3" type="ORF">BOV88_07855</name>
    <name evidence="2" type="ORF">JV46_09610</name>
</gene>
<evidence type="ECO:0000256" key="1">
    <source>
        <dbReference type="SAM" id="SignalP"/>
    </source>
</evidence>
<dbReference type="AlphaFoldDB" id="A0A0B0H4H1"/>
<evidence type="ECO:0000313" key="5">
    <source>
        <dbReference type="Proteomes" id="UP000190962"/>
    </source>
</evidence>
<dbReference type="STRING" id="2340.JV46_09610"/>
<reference evidence="2 4" key="1">
    <citation type="journal article" date="2014" name="BMC Genomics">
        <title>The genome of the intracellular bacterium of the coastal bivalve, Solemya velum: a blueprint for thriving in and out of symbiosis.</title>
        <authorList>
            <person name="Dmytrenko O."/>
            <person name="Russell S.L."/>
            <person name="Loo W.T."/>
            <person name="Fontanez K.M."/>
            <person name="Liao L."/>
            <person name="Roeselers G."/>
            <person name="Sharma R."/>
            <person name="Stewart F.J."/>
            <person name="Newton I.L."/>
            <person name="Woyke T."/>
            <person name="Wu D."/>
            <person name="Lang J.M."/>
            <person name="Eisen J.A."/>
            <person name="Cavanaugh C.M."/>
        </authorList>
    </citation>
    <scope>NUCLEOTIDE SEQUENCE [LARGE SCALE GENOMIC DNA]</scope>
    <source>
        <strain evidence="2 4">WH</strain>
    </source>
</reference>
<feature type="chain" id="PRO_5010611165" evidence="1">
    <location>
        <begin position="26"/>
        <end position="149"/>
    </location>
</feature>
<evidence type="ECO:0000313" key="3">
    <source>
        <dbReference type="EMBL" id="OOY34836.1"/>
    </source>
</evidence>
<comment type="caution">
    <text evidence="2">The sequence shown here is derived from an EMBL/GenBank/DDBJ whole genome shotgun (WGS) entry which is preliminary data.</text>
</comment>
<dbReference type="Proteomes" id="UP000190962">
    <property type="component" value="Unassembled WGS sequence"/>
</dbReference>
<keyword evidence="1" id="KW-0732">Signal</keyword>
<dbReference type="OrthoDB" id="9911317at2"/>
<proteinExistence type="predicted"/>
<reference evidence="3 5" key="2">
    <citation type="submission" date="2016-11" db="EMBL/GenBank/DDBJ databases">
        <title>Mixed transmission modes and dynamic genome evolution in an obligate animal-bacterial symbiosis.</title>
        <authorList>
            <person name="Russell S.L."/>
            <person name="Corbett-Detig R.B."/>
            <person name="Cavanaugh C.M."/>
        </authorList>
    </citation>
    <scope>NUCLEOTIDE SEQUENCE [LARGE SCALE GENOMIC DNA]</scope>
    <source>
        <strain evidence="3">MA-KB16</strain>
    </source>
</reference>